<evidence type="ECO:0000256" key="1">
    <source>
        <dbReference type="SAM" id="MobiDB-lite"/>
    </source>
</evidence>
<organism evidence="2 3">
    <name type="scientific">Malus domestica</name>
    <name type="common">Apple</name>
    <name type="synonym">Pyrus malus</name>
    <dbReference type="NCBI Taxonomy" id="3750"/>
    <lineage>
        <taxon>Eukaryota</taxon>
        <taxon>Viridiplantae</taxon>
        <taxon>Streptophyta</taxon>
        <taxon>Embryophyta</taxon>
        <taxon>Tracheophyta</taxon>
        <taxon>Spermatophyta</taxon>
        <taxon>Magnoliopsida</taxon>
        <taxon>eudicotyledons</taxon>
        <taxon>Gunneridae</taxon>
        <taxon>Pentapetalae</taxon>
        <taxon>rosids</taxon>
        <taxon>fabids</taxon>
        <taxon>Rosales</taxon>
        <taxon>Rosaceae</taxon>
        <taxon>Amygdaloideae</taxon>
        <taxon>Maleae</taxon>
        <taxon>Malus</taxon>
    </lineage>
</organism>
<dbReference type="EMBL" id="RDQH01000339">
    <property type="protein sequence ID" value="RXH78747.1"/>
    <property type="molecule type" value="Genomic_DNA"/>
</dbReference>
<sequence>MADFSESNPIYLSIWVKIPRIPMQYRELNILKTITKLIDDLVRFHDPCSQQQSSLLSRVLVVNGDKELPIFINYKGLFEVCSYCGRKTVLKYDYDINKLDVFGDKPNMLLEDFNDPKLTLGNLDNDLIVYFPQPPRAVPDGAHFGVSAKDSKRTLQEKEEKRMKVTMKMKSEGEGKAIGPSVGVGDGLGANN</sequence>
<proteinExistence type="predicted"/>
<feature type="compositionally biased region" description="Gly residues" evidence="1">
    <location>
        <begin position="182"/>
        <end position="192"/>
    </location>
</feature>
<accession>A0A498I9S7</accession>
<evidence type="ECO:0008006" key="4">
    <source>
        <dbReference type="Google" id="ProtNLM"/>
    </source>
</evidence>
<dbReference type="Proteomes" id="UP000290289">
    <property type="component" value="Chromosome 13"/>
</dbReference>
<name>A0A498I9S7_MALDO</name>
<gene>
    <name evidence="2" type="ORF">DVH24_002265</name>
</gene>
<comment type="caution">
    <text evidence="2">The sequence shown here is derived from an EMBL/GenBank/DDBJ whole genome shotgun (WGS) entry which is preliminary data.</text>
</comment>
<evidence type="ECO:0000313" key="2">
    <source>
        <dbReference type="EMBL" id="RXH78747.1"/>
    </source>
</evidence>
<feature type="region of interest" description="Disordered" evidence="1">
    <location>
        <begin position="168"/>
        <end position="192"/>
    </location>
</feature>
<protein>
    <recommendedName>
        <fullName evidence="4">DUF4283 domain-containing protein</fullName>
    </recommendedName>
</protein>
<keyword evidence="3" id="KW-1185">Reference proteome</keyword>
<evidence type="ECO:0000313" key="3">
    <source>
        <dbReference type="Proteomes" id="UP000290289"/>
    </source>
</evidence>
<reference evidence="2 3" key="1">
    <citation type="submission" date="2018-10" db="EMBL/GenBank/DDBJ databases">
        <title>A high-quality apple genome assembly.</title>
        <authorList>
            <person name="Hu J."/>
        </authorList>
    </citation>
    <scope>NUCLEOTIDE SEQUENCE [LARGE SCALE GENOMIC DNA]</scope>
    <source>
        <strain evidence="3">cv. HFTH1</strain>
        <tissue evidence="2">Young leaf</tissue>
    </source>
</reference>
<dbReference type="AlphaFoldDB" id="A0A498I9S7"/>